<name>A0A645IQC2_9ZZZZ</name>
<accession>A0A645IQC2</accession>
<organism evidence="1">
    <name type="scientific">bioreactor metagenome</name>
    <dbReference type="NCBI Taxonomy" id="1076179"/>
    <lineage>
        <taxon>unclassified sequences</taxon>
        <taxon>metagenomes</taxon>
        <taxon>ecological metagenomes</taxon>
    </lineage>
</organism>
<gene>
    <name evidence="1" type="ORF">SDC9_200746</name>
</gene>
<protein>
    <submittedName>
        <fullName evidence="1">Uncharacterized protein</fullName>
    </submittedName>
</protein>
<evidence type="ECO:0000313" key="1">
    <source>
        <dbReference type="EMBL" id="MPN53082.1"/>
    </source>
</evidence>
<comment type="caution">
    <text evidence="1">The sequence shown here is derived from an EMBL/GenBank/DDBJ whole genome shotgun (WGS) entry which is preliminary data.</text>
</comment>
<reference evidence="1" key="1">
    <citation type="submission" date="2019-08" db="EMBL/GenBank/DDBJ databases">
        <authorList>
            <person name="Kucharzyk K."/>
            <person name="Murdoch R.W."/>
            <person name="Higgins S."/>
            <person name="Loffler F."/>
        </authorList>
    </citation>
    <scope>NUCLEOTIDE SEQUENCE</scope>
</reference>
<dbReference type="EMBL" id="VSSQ01119858">
    <property type="protein sequence ID" value="MPN53082.1"/>
    <property type="molecule type" value="Genomic_DNA"/>
</dbReference>
<proteinExistence type="predicted"/>
<dbReference type="AlphaFoldDB" id="A0A645IQC2"/>
<sequence>MIIALRYGAGYASGPTAVWNVYSTNFSAQGSQWKEHKKVLEKTLECLRSEEYRDIYRTMVRYKMFNCNAQGFFRLFLADFRCWDGYTPHILKDCILRMIRNYFAARLSPSVKDFSRTLFPFISKM</sequence>